<dbReference type="EMBL" id="CAWUPB010001176">
    <property type="protein sequence ID" value="CAK7349537.1"/>
    <property type="molecule type" value="Genomic_DNA"/>
</dbReference>
<gene>
    <name evidence="1" type="ORF">DCAF_LOCUS22257</name>
</gene>
<organism evidence="1 2">
    <name type="scientific">Dovyalis caffra</name>
    <dbReference type="NCBI Taxonomy" id="77055"/>
    <lineage>
        <taxon>Eukaryota</taxon>
        <taxon>Viridiplantae</taxon>
        <taxon>Streptophyta</taxon>
        <taxon>Embryophyta</taxon>
        <taxon>Tracheophyta</taxon>
        <taxon>Spermatophyta</taxon>
        <taxon>Magnoliopsida</taxon>
        <taxon>eudicotyledons</taxon>
        <taxon>Gunneridae</taxon>
        <taxon>Pentapetalae</taxon>
        <taxon>rosids</taxon>
        <taxon>fabids</taxon>
        <taxon>Malpighiales</taxon>
        <taxon>Salicaceae</taxon>
        <taxon>Flacourtieae</taxon>
        <taxon>Dovyalis</taxon>
    </lineage>
</organism>
<sequence length="135" mass="15220">MWNRSHPNPMDLYAWRSLKAKLCGKLFSQALLLIDTSYAAYVDLYMASSDCFPEYARLSAGKQGHRQVQRTTFSVPFVLIQYGIIMGQDDIVKFLSRNGAAIFLNVILRLNTNLKPTPDFAVGSRRKISTNSSPL</sequence>
<name>A0AAV1SH31_9ROSI</name>
<dbReference type="Proteomes" id="UP001314170">
    <property type="component" value="Unassembled WGS sequence"/>
</dbReference>
<dbReference type="AlphaFoldDB" id="A0AAV1SH31"/>
<keyword evidence="2" id="KW-1185">Reference proteome</keyword>
<proteinExistence type="predicted"/>
<protein>
    <submittedName>
        <fullName evidence="1">Uncharacterized protein</fullName>
    </submittedName>
</protein>
<accession>A0AAV1SH31</accession>
<comment type="caution">
    <text evidence="1">The sequence shown here is derived from an EMBL/GenBank/DDBJ whole genome shotgun (WGS) entry which is preliminary data.</text>
</comment>
<reference evidence="1 2" key="1">
    <citation type="submission" date="2024-01" db="EMBL/GenBank/DDBJ databases">
        <authorList>
            <person name="Waweru B."/>
        </authorList>
    </citation>
    <scope>NUCLEOTIDE SEQUENCE [LARGE SCALE GENOMIC DNA]</scope>
</reference>
<evidence type="ECO:0000313" key="1">
    <source>
        <dbReference type="EMBL" id="CAK7349537.1"/>
    </source>
</evidence>
<evidence type="ECO:0000313" key="2">
    <source>
        <dbReference type="Proteomes" id="UP001314170"/>
    </source>
</evidence>